<dbReference type="EMBL" id="CM001436">
    <property type="protein sequence ID" value="EHQ36153.1"/>
    <property type="molecule type" value="Genomic_DNA"/>
</dbReference>
<reference evidence="1 2" key="1">
    <citation type="submission" date="2011-10" db="EMBL/GenBank/DDBJ databases">
        <title>The Improved High-Quality Draft genome of Methanoplanus limicola DSM 2279.</title>
        <authorList>
            <consortium name="US DOE Joint Genome Institute (JGI-PGF)"/>
            <person name="Lucas S."/>
            <person name="Copeland A."/>
            <person name="Lapidus A."/>
            <person name="Glavina del Rio T."/>
            <person name="Dalin E."/>
            <person name="Tice H."/>
            <person name="Bruce D."/>
            <person name="Goodwin L."/>
            <person name="Pitluck S."/>
            <person name="Peters L."/>
            <person name="Mikhailova N."/>
            <person name="Lu M."/>
            <person name="Kyrpides N."/>
            <person name="Mavromatis K."/>
            <person name="Ivanova N."/>
            <person name="Markowitz V."/>
            <person name="Cheng J.-F."/>
            <person name="Hugenholtz P."/>
            <person name="Woyke T."/>
            <person name="Wu D."/>
            <person name="Wirth R."/>
            <person name="Brambilla E.-M."/>
            <person name="Klenk H.-P."/>
            <person name="Eisen J.A."/>
        </authorList>
    </citation>
    <scope>NUCLEOTIDE SEQUENCE [LARGE SCALE GENOMIC DNA]</scope>
    <source>
        <strain evidence="1 2">DSM 2279</strain>
    </source>
</reference>
<keyword evidence="2" id="KW-1185">Reference proteome</keyword>
<dbReference type="InParanoid" id="H1Z061"/>
<dbReference type="RefSeq" id="WP_004078406.1">
    <property type="nucleotide sequence ID" value="NZ_CM001436.1"/>
</dbReference>
<dbReference type="HOGENOM" id="CLU_2695804_0_0_2"/>
<protein>
    <submittedName>
        <fullName evidence="1">Uncharacterized protein</fullName>
    </submittedName>
</protein>
<dbReference type="AlphaFoldDB" id="H1Z061"/>
<organism evidence="1 2">
    <name type="scientific">Methanoplanus limicola DSM 2279</name>
    <dbReference type="NCBI Taxonomy" id="937775"/>
    <lineage>
        <taxon>Archaea</taxon>
        <taxon>Methanobacteriati</taxon>
        <taxon>Methanobacteriota</taxon>
        <taxon>Stenosarchaea group</taxon>
        <taxon>Methanomicrobia</taxon>
        <taxon>Methanomicrobiales</taxon>
        <taxon>Methanomicrobiaceae</taxon>
        <taxon>Methanoplanus</taxon>
    </lineage>
</organism>
<dbReference type="Proteomes" id="UP000005741">
    <property type="component" value="Chromosome"/>
</dbReference>
<sequence length="73" mass="8814">MKEFGKNSQVSVELYRDPEIYDRYIAIYVRQYSYDDDIMDRIDRICNEYEKYIADTGGWMIITTDFKPPADRI</sequence>
<gene>
    <name evidence="1" type="ORF">Metlim_2068</name>
</gene>
<evidence type="ECO:0000313" key="2">
    <source>
        <dbReference type="Proteomes" id="UP000005741"/>
    </source>
</evidence>
<accession>H1Z061</accession>
<dbReference type="OrthoDB" id="117940at2157"/>
<proteinExistence type="predicted"/>
<evidence type="ECO:0000313" key="1">
    <source>
        <dbReference type="EMBL" id="EHQ36153.1"/>
    </source>
</evidence>
<dbReference type="STRING" id="937775.Metlim_2068"/>
<name>H1Z061_9EURY</name>